<dbReference type="EC" id="2.7.11.1" evidence="1"/>
<evidence type="ECO:0000256" key="3">
    <source>
        <dbReference type="ARBA" id="ARBA00022679"/>
    </source>
</evidence>
<dbReference type="InterPro" id="IPR014774">
    <property type="entry name" value="KaiC-like_dom"/>
</dbReference>
<dbReference type="EMBL" id="RBZW01000012">
    <property type="protein sequence ID" value="THE66061.1"/>
    <property type="molecule type" value="Genomic_DNA"/>
</dbReference>
<dbReference type="InterPro" id="IPR027417">
    <property type="entry name" value="P-loop_NTPase"/>
</dbReference>
<gene>
    <name evidence="8" type="ORF">D8Y22_03815</name>
</gene>
<keyword evidence="3" id="KW-0808">Transferase</keyword>
<accession>A0A4S3TP46</accession>
<evidence type="ECO:0000256" key="2">
    <source>
        <dbReference type="ARBA" id="ARBA00022553"/>
    </source>
</evidence>
<reference evidence="8 9" key="1">
    <citation type="submission" date="2018-10" db="EMBL/GenBank/DDBJ databases">
        <title>Natronolimnobius sp. XQ-INN 246 isolated from Inner Mongolia Autonomous Region of China.</title>
        <authorList>
            <person name="Xue Q."/>
        </authorList>
    </citation>
    <scope>NUCLEOTIDE SEQUENCE [LARGE SCALE GENOMIC DNA]</scope>
    <source>
        <strain evidence="8 9">XQ-INN 246</strain>
    </source>
</reference>
<dbReference type="SUPFAM" id="SSF52540">
    <property type="entry name" value="P-loop containing nucleoside triphosphate hydrolases"/>
    <property type="match status" value="2"/>
</dbReference>
<name>A0A4S3TP46_9EURY</name>
<dbReference type="PIRSF" id="PIRSF039117">
    <property type="entry name" value="KaiC"/>
    <property type="match status" value="1"/>
</dbReference>
<dbReference type="Proteomes" id="UP000318864">
    <property type="component" value="Unassembled WGS sequence"/>
</dbReference>
<feature type="domain" description="KaiC" evidence="7">
    <location>
        <begin position="242"/>
        <end position="476"/>
    </location>
</feature>
<sequence length="485" mass="52847">MGNALRTVETGISGLDGLLNGGLVTGRLYLVVGRPGTGKTLLGMEFLRTGLSRDETVLFIHGEETESEILANASSFGIDLEDATFLDLGPDSDFFDGDQTYDLVDARDIESEQFIEEIRAAIEEINPDRILLDPISQLQYIEPSEYQFRKRLISFMRFLKGRGTTVIATKTDEKSRADDEVRSLSDGIVELERGSGGRRITVAKHRGIGQRDGSHGLEIRSSGFEVYPSLVPEHSDHEFDPGQTPSGIDALDSLLGGGLERGTATFISGPTGVGKTTTGTQFLSAAAERGANPVAYLFEESPKTYIHRSNELGIPISRQQTEGKLAIEAIEPLAMSAEEFAQRVMSRIETEGTELVMIDGVDGYKLSIQGEEPVLGRKLHALIRSLKNRDIAVLLLDETDQVTGMPSASSANISYIADNILYLNYVETGGELRKGIGVLKKRAGNFERTIRDFEITPDGIQVGEPLTAVQGILEGTPHRTDNVSR</sequence>
<dbReference type="RefSeq" id="WP_141463399.1">
    <property type="nucleotide sequence ID" value="NZ_RBZW01000012.1"/>
</dbReference>
<dbReference type="Gene3D" id="3.40.50.300">
    <property type="entry name" value="P-loop containing nucleotide triphosphate hydrolases"/>
    <property type="match status" value="2"/>
</dbReference>
<dbReference type="InterPro" id="IPR010624">
    <property type="entry name" value="KaiC_dom"/>
</dbReference>
<dbReference type="PANTHER" id="PTHR42926:SF1">
    <property type="entry name" value="CIRCADIAN CLOCK OSCILLATOR PROTEIN KAIC 1"/>
    <property type="match status" value="1"/>
</dbReference>
<proteinExistence type="predicted"/>
<dbReference type="Pfam" id="PF06745">
    <property type="entry name" value="ATPase"/>
    <property type="match status" value="2"/>
</dbReference>
<keyword evidence="6" id="KW-0378">Hydrolase</keyword>
<keyword evidence="9" id="KW-1185">Reference proteome</keyword>
<evidence type="ECO:0000313" key="8">
    <source>
        <dbReference type="EMBL" id="THE66061.1"/>
    </source>
</evidence>
<dbReference type="PROSITE" id="PS51146">
    <property type="entry name" value="KAIC"/>
    <property type="match status" value="2"/>
</dbReference>
<evidence type="ECO:0000256" key="5">
    <source>
        <dbReference type="ARBA" id="ARBA00022777"/>
    </source>
</evidence>
<dbReference type="OrthoDB" id="27015at2157"/>
<dbReference type="InterPro" id="IPR051347">
    <property type="entry name" value="Circadian_clock_KaiC-rel"/>
</dbReference>
<feature type="domain" description="KaiC" evidence="7">
    <location>
        <begin position="6"/>
        <end position="240"/>
    </location>
</feature>
<keyword evidence="2" id="KW-0597">Phosphoprotein</keyword>
<evidence type="ECO:0000256" key="1">
    <source>
        <dbReference type="ARBA" id="ARBA00012513"/>
    </source>
</evidence>
<evidence type="ECO:0000259" key="7">
    <source>
        <dbReference type="PROSITE" id="PS51146"/>
    </source>
</evidence>
<evidence type="ECO:0000313" key="9">
    <source>
        <dbReference type="Proteomes" id="UP000318864"/>
    </source>
</evidence>
<organism evidence="8 9">
    <name type="scientific">Salinadaptatus halalkaliphilus</name>
    <dbReference type="NCBI Taxonomy" id="2419781"/>
    <lineage>
        <taxon>Archaea</taxon>
        <taxon>Methanobacteriati</taxon>
        <taxon>Methanobacteriota</taxon>
        <taxon>Stenosarchaea group</taxon>
        <taxon>Halobacteria</taxon>
        <taxon>Halobacteriales</taxon>
        <taxon>Natrialbaceae</taxon>
        <taxon>Salinadaptatus</taxon>
    </lineage>
</organism>
<dbReference type="SMART" id="SM00382">
    <property type="entry name" value="AAA"/>
    <property type="match status" value="2"/>
</dbReference>
<dbReference type="PRINTS" id="PR01874">
    <property type="entry name" value="DNAREPAIRADA"/>
</dbReference>
<dbReference type="GO" id="GO:0005524">
    <property type="term" value="F:ATP binding"/>
    <property type="evidence" value="ECO:0007669"/>
    <property type="project" value="InterPro"/>
</dbReference>
<evidence type="ECO:0000256" key="4">
    <source>
        <dbReference type="ARBA" id="ARBA00022737"/>
    </source>
</evidence>
<dbReference type="GO" id="GO:0004674">
    <property type="term" value="F:protein serine/threonine kinase activity"/>
    <property type="evidence" value="ECO:0007669"/>
    <property type="project" value="UniProtKB-EC"/>
</dbReference>
<keyword evidence="4" id="KW-0677">Repeat</keyword>
<keyword evidence="5" id="KW-0418">Kinase</keyword>
<dbReference type="InterPro" id="IPR003593">
    <property type="entry name" value="AAA+_ATPase"/>
</dbReference>
<dbReference type="InterPro" id="IPR030665">
    <property type="entry name" value="KaiC"/>
</dbReference>
<evidence type="ECO:0000256" key="6">
    <source>
        <dbReference type="ARBA" id="ARBA00022801"/>
    </source>
</evidence>
<dbReference type="PANTHER" id="PTHR42926">
    <property type="match status" value="1"/>
</dbReference>
<dbReference type="GO" id="GO:0016787">
    <property type="term" value="F:hydrolase activity"/>
    <property type="evidence" value="ECO:0007669"/>
    <property type="project" value="UniProtKB-KW"/>
</dbReference>
<protein>
    <recommendedName>
        <fullName evidence="1">non-specific serine/threonine protein kinase</fullName>
        <ecNumber evidence="1">2.7.11.1</ecNumber>
    </recommendedName>
</protein>
<comment type="caution">
    <text evidence="8">The sequence shown here is derived from an EMBL/GenBank/DDBJ whole genome shotgun (WGS) entry which is preliminary data.</text>
</comment>
<dbReference type="AlphaFoldDB" id="A0A4S3TP46"/>